<comment type="caution">
    <text evidence="9">The sequence shown here is derived from an EMBL/GenBank/DDBJ whole genome shotgun (WGS) entry which is preliminary data.</text>
</comment>
<dbReference type="InterPro" id="IPR036866">
    <property type="entry name" value="RibonucZ/Hydroxyglut_hydro"/>
</dbReference>
<evidence type="ECO:0000256" key="3">
    <source>
        <dbReference type="ARBA" id="ARBA00022692"/>
    </source>
</evidence>
<dbReference type="Gene3D" id="3.60.15.10">
    <property type="entry name" value="Ribonuclease Z/Hydroxyacylglutathione hydrolase-like"/>
    <property type="match status" value="1"/>
</dbReference>
<evidence type="ECO:0000259" key="7">
    <source>
        <dbReference type="Pfam" id="PF00753"/>
    </source>
</evidence>
<keyword evidence="4 6" id="KW-1133">Transmembrane helix</keyword>
<sequence>MFLTGILILWILLCHFAGIREQFPYPQSFDGKQVSCTGRVCQIEAGADFWYVYADHIQADFMEEVSERLKVRAILEEPADCAYGNWVQICGKLTLAEAPSNDGAFDRLFYQQTERLLFSMKNARLTVRDGRQNPLLQWMYEVRRICMRHLEQIFDEQDAGILAAMLLGDKSRLAEEIRDWYQVGGIAHVLAISGLHISLFGMALYHILRKLGISFVVSSGIAGNFMLFYAVFTGAGVSTRRVMIMFLLFLGAQCLGRTYDLLSALSAAVFLLLFDYPILLFSSGFQMSVSAVAAIGGFYPILKKHYGSYISSGAAIQLFMLPCVLWHSFSFPLYSVMLNSMVIPLLPFVLAGGGSALLFSFFSLKAASYPAAAVHGVLNLYSCLCRVSLELPFSQMIFGRPKLWSILLYYVILSAGAVWLLQKKQKKVCYLVFVFMAIFFLKRTEPKAFSVTFLDVGQGDGIVLRDDTGVTMLCDGGSSSVSNVGKYRILPYLRYHGIDRLDYVFLSHMDMDHINGVRELLERQTCSIKIKNLVLPAIKNPDETYLEIERLAAGQKIAVHKMREGDCICTRSMMLTCLAPKAGDTSKNKNETSMVLHVKYKSFDVMLMGDLEKEGEKDLIRRKKLPQLLEGGNKIEVLKAGHHGSKGATSEELLDILKPQMAVLSYGKGNRYGHPAPETIERLEKANCPAVSTEKCGEITFFCLKNEKILVRYGKNVIK</sequence>
<dbReference type="Proteomes" id="UP001299235">
    <property type="component" value="Unassembled WGS sequence"/>
</dbReference>
<dbReference type="EMBL" id="JAJEQE010000002">
    <property type="protein sequence ID" value="MCC2147832.1"/>
    <property type="molecule type" value="Genomic_DNA"/>
</dbReference>
<evidence type="ECO:0000256" key="2">
    <source>
        <dbReference type="ARBA" id="ARBA00022475"/>
    </source>
</evidence>
<dbReference type="CDD" id="cd07731">
    <property type="entry name" value="ComA-like_MBL-fold"/>
    <property type="match status" value="1"/>
</dbReference>
<feature type="transmembrane region" description="Helical" evidence="6">
    <location>
        <begin position="341"/>
        <end position="362"/>
    </location>
</feature>
<evidence type="ECO:0000256" key="5">
    <source>
        <dbReference type="ARBA" id="ARBA00023136"/>
    </source>
</evidence>
<feature type="domain" description="ComEC/Rec2-related protein" evidence="8">
    <location>
        <begin position="165"/>
        <end position="421"/>
    </location>
</feature>
<keyword evidence="3 6" id="KW-0812">Transmembrane</keyword>
<dbReference type="InterPro" id="IPR004477">
    <property type="entry name" value="ComEC_N"/>
</dbReference>
<protein>
    <submittedName>
        <fullName evidence="9">DNA internalization-related competence protein ComEC/Rec2</fullName>
    </submittedName>
</protein>
<evidence type="ECO:0000313" key="9">
    <source>
        <dbReference type="EMBL" id="MCC2147832.1"/>
    </source>
</evidence>
<dbReference type="RefSeq" id="WP_248834545.1">
    <property type="nucleotide sequence ID" value="NZ_JAJEQE010000002.1"/>
</dbReference>
<dbReference type="Pfam" id="PF00753">
    <property type="entry name" value="Lactamase_B"/>
    <property type="match status" value="1"/>
</dbReference>
<feature type="transmembrane region" description="Helical" evidence="6">
    <location>
        <begin position="309"/>
        <end position="329"/>
    </location>
</feature>
<keyword evidence="10" id="KW-1185">Reference proteome</keyword>
<feature type="transmembrane region" description="Helical" evidence="6">
    <location>
        <begin position="211"/>
        <end position="232"/>
    </location>
</feature>
<dbReference type="SUPFAM" id="SSF56281">
    <property type="entry name" value="Metallo-hydrolase/oxidoreductase"/>
    <property type="match status" value="1"/>
</dbReference>
<evidence type="ECO:0000256" key="1">
    <source>
        <dbReference type="ARBA" id="ARBA00004651"/>
    </source>
</evidence>
<gene>
    <name evidence="9" type="ORF">LKD42_00965</name>
</gene>
<name>A0ABS8ERZ1_9FIRM</name>
<keyword evidence="5 6" id="KW-0472">Membrane</keyword>
<evidence type="ECO:0000259" key="8">
    <source>
        <dbReference type="Pfam" id="PF03772"/>
    </source>
</evidence>
<dbReference type="InterPro" id="IPR052159">
    <property type="entry name" value="Competence_DNA_uptake"/>
</dbReference>
<dbReference type="Pfam" id="PF03772">
    <property type="entry name" value="Competence"/>
    <property type="match status" value="1"/>
</dbReference>
<dbReference type="NCBIfam" id="TIGR00361">
    <property type="entry name" value="ComEC_Rec2"/>
    <property type="match status" value="1"/>
</dbReference>
<dbReference type="InterPro" id="IPR004797">
    <property type="entry name" value="Competence_ComEC/Rec2"/>
</dbReference>
<feature type="transmembrane region" description="Helical" evidence="6">
    <location>
        <begin position="428"/>
        <end position="444"/>
    </location>
</feature>
<evidence type="ECO:0000256" key="4">
    <source>
        <dbReference type="ARBA" id="ARBA00022989"/>
    </source>
</evidence>
<dbReference type="InterPro" id="IPR001279">
    <property type="entry name" value="Metallo-B-lactamas"/>
</dbReference>
<feature type="transmembrane region" description="Helical" evidence="6">
    <location>
        <begin position="180"/>
        <end position="204"/>
    </location>
</feature>
<dbReference type="InterPro" id="IPR035681">
    <property type="entry name" value="ComA-like_MBL"/>
</dbReference>
<evidence type="ECO:0000313" key="10">
    <source>
        <dbReference type="Proteomes" id="UP001299235"/>
    </source>
</evidence>
<reference evidence="9 10" key="1">
    <citation type="submission" date="2021-10" db="EMBL/GenBank/DDBJ databases">
        <title>Anaerobic single-cell dispensing facilitates the cultivation of human gut bacteria.</title>
        <authorList>
            <person name="Afrizal A."/>
        </authorList>
    </citation>
    <scope>NUCLEOTIDE SEQUENCE [LARGE SCALE GENOMIC DNA]</scope>
    <source>
        <strain evidence="9 10">CLA-AA-H246</strain>
    </source>
</reference>
<dbReference type="NCBIfam" id="TIGR00360">
    <property type="entry name" value="ComEC_N-term"/>
    <property type="match status" value="1"/>
</dbReference>
<feature type="transmembrane region" description="Helical" evidence="6">
    <location>
        <begin position="285"/>
        <end position="302"/>
    </location>
</feature>
<evidence type="ECO:0000256" key="6">
    <source>
        <dbReference type="SAM" id="Phobius"/>
    </source>
</evidence>
<keyword evidence="2" id="KW-1003">Cell membrane</keyword>
<feature type="transmembrane region" description="Helical" evidence="6">
    <location>
        <begin position="401"/>
        <end position="421"/>
    </location>
</feature>
<feature type="domain" description="Metallo-beta-lactamase" evidence="7">
    <location>
        <begin position="455"/>
        <end position="539"/>
    </location>
</feature>
<dbReference type="PANTHER" id="PTHR30619:SF7">
    <property type="entry name" value="BETA-LACTAMASE DOMAIN PROTEIN"/>
    <property type="match status" value="1"/>
</dbReference>
<accession>A0ABS8ERZ1</accession>
<proteinExistence type="predicted"/>
<feature type="transmembrane region" description="Helical" evidence="6">
    <location>
        <begin position="369"/>
        <end position="389"/>
    </location>
</feature>
<dbReference type="PANTHER" id="PTHR30619">
    <property type="entry name" value="DNA INTERNALIZATION/COMPETENCE PROTEIN COMEC/REC2"/>
    <property type="match status" value="1"/>
</dbReference>
<organism evidence="9 10">
    <name type="scientific">Hominisplanchenecus faecis</name>
    <dbReference type="NCBI Taxonomy" id="2885351"/>
    <lineage>
        <taxon>Bacteria</taxon>
        <taxon>Bacillati</taxon>
        <taxon>Bacillota</taxon>
        <taxon>Clostridia</taxon>
        <taxon>Lachnospirales</taxon>
        <taxon>Lachnospiraceae</taxon>
        <taxon>Hominisplanchenecus</taxon>
    </lineage>
</organism>
<comment type="subcellular location">
    <subcellularLocation>
        <location evidence="1">Cell membrane</location>
        <topology evidence="1">Multi-pass membrane protein</topology>
    </subcellularLocation>
</comment>